<keyword evidence="1" id="KW-0175">Coiled coil</keyword>
<keyword evidence="3" id="KW-0812">Transmembrane</keyword>
<feature type="coiled-coil region" evidence="1">
    <location>
        <begin position="135"/>
        <end position="162"/>
    </location>
</feature>
<sequence length="244" mass="25852">MTMVDARKPGPEAGQMPEGGVAGQTAQVASDVRGMVDNATADRIYGWAWDAAYPGYRVPVELRLAGEVVASTVADFARPDLAANGIGDGCHAFEFPLTAEWFERRGELSLTGLGADGRSYPVTIRLRRPDDTQVATQLQRAVEAMAAEQKEIRAEHAALRARAETLPEVEAVAAIARDNTALHKRLDELELWIARLDSRLADAAAPEKAAAAGGHLDPWQAALIALLASAVSAALAAAAAGYWS</sequence>
<reference evidence="4 5" key="1">
    <citation type="submission" date="2021-12" db="EMBL/GenBank/DDBJ databases">
        <title>Siccirubricoccus leaddurans sp. nov., a high concentration Zn2+ tolerance bacterium.</title>
        <authorList>
            <person name="Cao Y."/>
        </authorList>
    </citation>
    <scope>NUCLEOTIDE SEQUENCE [LARGE SCALE GENOMIC DNA]</scope>
    <source>
        <strain evidence="4 5">KC 17139</strain>
    </source>
</reference>
<name>A0ABT1D5K7_9PROT</name>
<keyword evidence="3" id="KW-1133">Transmembrane helix</keyword>
<evidence type="ECO:0000256" key="1">
    <source>
        <dbReference type="SAM" id="Coils"/>
    </source>
</evidence>
<evidence type="ECO:0000313" key="5">
    <source>
        <dbReference type="Proteomes" id="UP001523392"/>
    </source>
</evidence>
<proteinExistence type="predicted"/>
<protein>
    <submittedName>
        <fullName evidence="4">Uncharacterized protein</fullName>
    </submittedName>
</protein>
<dbReference type="Proteomes" id="UP001523392">
    <property type="component" value="Unassembled WGS sequence"/>
</dbReference>
<comment type="caution">
    <text evidence="4">The sequence shown here is derived from an EMBL/GenBank/DDBJ whole genome shotgun (WGS) entry which is preliminary data.</text>
</comment>
<evidence type="ECO:0000313" key="4">
    <source>
        <dbReference type="EMBL" id="MCO6417181.1"/>
    </source>
</evidence>
<feature type="region of interest" description="Disordered" evidence="2">
    <location>
        <begin position="1"/>
        <end position="26"/>
    </location>
</feature>
<evidence type="ECO:0000256" key="2">
    <source>
        <dbReference type="SAM" id="MobiDB-lite"/>
    </source>
</evidence>
<feature type="transmembrane region" description="Helical" evidence="3">
    <location>
        <begin position="221"/>
        <end position="243"/>
    </location>
</feature>
<accession>A0ABT1D5K7</accession>
<evidence type="ECO:0000256" key="3">
    <source>
        <dbReference type="SAM" id="Phobius"/>
    </source>
</evidence>
<gene>
    <name evidence="4" type="ORF">JYK14_13555</name>
</gene>
<keyword evidence="3" id="KW-0472">Membrane</keyword>
<feature type="compositionally biased region" description="Basic and acidic residues" evidence="2">
    <location>
        <begin position="1"/>
        <end position="10"/>
    </location>
</feature>
<dbReference type="EMBL" id="JAFIRR010000084">
    <property type="protein sequence ID" value="MCO6417181.1"/>
    <property type="molecule type" value="Genomic_DNA"/>
</dbReference>
<keyword evidence="5" id="KW-1185">Reference proteome</keyword>
<dbReference type="RefSeq" id="WP_252953810.1">
    <property type="nucleotide sequence ID" value="NZ_JAFIRR010000084.1"/>
</dbReference>
<organism evidence="4 5">
    <name type="scientific">Siccirubricoccus soli</name>
    <dbReference type="NCBI Taxonomy" id="2899147"/>
    <lineage>
        <taxon>Bacteria</taxon>
        <taxon>Pseudomonadati</taxon>
        <taxon>Pseudomonadota</taxon>
        <taxon>Alphaproteobacteria</taxon>
        <taxon>Acetobacterales</taxon>
        <taxon>Roseomonadaceae</taxon>
        <taxon>Siccirubricoccus</taxon>
    </lineage>
</organism>